<feature type="transmembrane region" description="Helical" evidence="6">
    <location>
        <begin position="96"/>
        <end position="114"/>
    </location>
</feature>
<feature type="transmembrane region" description="Helical" evidence="6">
    <location>
        <begin position="12"/>
        <end position="32"/>
    </location>
</feature>
<dbReference type="InterPro" id="IPR026046">
    <property type="entry name" value="UBIAD1"/>
</dbReference>
<proteinExistence type="predicted"/>
<organism evidence="8">
    <name type="scientific">Micromonas pusilla (strain CCMP1545)</name>
    <name type="common">Picoplanktonic green alga</name>
    <dbReference type="NCBI Taxonomy" id="564608"/>
    <lineage>
        <taxon>Eukaryota</taxon>
        <taxon>Viridiplantae</taxon>
        <taxon>Chlorophyta</taxon>
        <taxon>Mamiellophyceae</taxon>
        <taxon>Mamiellales</taxon>
        <taxon>Mamiellaceae</taxon>
        <taxon>Micromonas</taxon>
    </lineage>
</organism>
<sequence>RATLWWRALKIPMYSVCVAPLIVAASLCHHWYGCVNASQFGLFALGGCLVIAWLNLSNDAWDAATGVDDDKEMDGGGKPESIVRLMGGDVHAVNKVSLLAVGCLLSGIGALVMASTVDVAGVSSNVLSMLGVAVLCGQAYQGPPFRMSYKGLGEPLCFAAFGPLATGAFYLALAAGTGGSVWVNAPLTPVLSQGGVFGAAIMVGLTTTCILFTSHFHQEAGDRAAGKMSPVVKLGLERAIRTLRCALAIGMGWIGALPRMGALAVFLCSPLAIAIARYATEHEATPERLFKTKYLAVRWHAASSLAMAIGIWLDPWFP</sequence>
<dbReference type="eggNOG" id="KOG4581">
    <property type="taxonomic scope" value="Eukaryota"/>
</dbReference>
<dbReference type="GO" id="GO:0004659">
    <property type="term" value="F:prenyltransferase activity"/>
    <property type="evidence" value="ECO:0007669"/>
    <property type="project" value="InterPro"/>
</dbReference>
<dbReference type="CDD" id="cd13962">
    <property type="entry name" value="PT_UbiA_UBIAD1"/>
    <property type="match status" value="1"/>
</dbReference>
<keyword evidence="5 6" id="KW-0472">Membrane</keyword>
<evidence type="ECO:0000256" key="4">
    <source>
        <dbReference type="ARBA" id="ARBA00022989"/>
    </source>
</evidence>
<dbReference type="KEGG" id="mpp:MICPUCDRAFT_5008"/>
<name>C1MWU4_MICPC</name>
<evidence type="ECO:0000256" key="1">
    <source>
        <dbReference type="ARBA" id="ARBA00004141"/>
    </source>
</evidence>
<gene>
    <name evidence="7" type="ORF">MICPUCDRAFT_5008</name>
</gene>
<keyword evidence="2" id="KW-0808">Transferase</keyword>
<dbReference type="OMA" id="CKSYQED"/>
<dbReference type="PANTHER" id="PTHR13929">
    <property type="entry name" value="1,4-DIHYDROXY-2-NAPHTHOATE OCTAPRENYLTRANSFERASE"/>
    <property type="match status" value="1"/>
</dbReference>
<dbReference type="GO" id="GO:0042371">
    <property type="term" value="P:vitamin K biosynthetic process"/>
    <property type="evidence" value="ECO:0007669"/>
    <property type="project" value="TreeGrafter"/>
</dbReference>
<comment type="subcellular location">
    <subcellularLocation>
        <location evidence="1">Membrane</location>
        <topology evidence="1">Multi-pass membrane protein</topology>
    </subcellularLocation>
</comment>
<dbReference type="AlphaFoldDB" id="C1MWU4"/>
<feature type="transmembrane region" description="Helical" evidence="6">
    <location>
        <begin position="120"/>
        <end position="140"/>
    </location>
</feature>
<dbReference type="GO" id="GO:0016020">
    <property type="term" value="C:membrane"/>
    <property type="evidence" value="ECO:0007669"/>
    <property type="project" value="UniProtKB-SubCell"/>
</dbReference>
<dbReference type="Pfam" id="PF01040">
    <property type="entry name" value="UbiA"/>
    <property type="match status" value="1"/>
</dbReference>
<dbReference type="OrthoDB" id="5263at2759"/>
<evidence type="ECO:0000256" key="6">
    <source>
        <dbReference type="SAM" id="Phobius"/>
    </source>
</evidence>
<dbReference type="RefSeq" id="XP_003059690.1">
    <property type="nucleotide sequence ID" value="XM_003059644.1"/>
</dbReference>
<dbReference type="Proteomes" id="UP000001876">
    <property type="component" value="Unassembled WGS sequence"/>
</dbReference>
<feature type="transmembrane region" description="Helical" evidence="6">
    <location>
        <begin position="195"/>
        <end position="217"/>
    </location>
</feature>
<dbReference type="GeneID" id="9685422"/>
<dbReference type="PANTHER" id="PTHR13929:SF0">
    <property type="entry name" value="UBIA PRENYLTRANSFERASE DOMAIN-CONTAINING PROTEIN 1"/>
    <property type="match status" value="1"/>
</dbReference>
<keyword evidence="3 6" id="KW-0812">Transmembrane</keyword>
<feature type="non-terminal residue" evidence="7">
    <location>
        <position position="318"/>
    </location>
</feature>
<evidence type="ECO:0000313" key="7">
    <source>
        <dbReference type="EMBL" id="EEH55642.1"/>
    </source>
</evidence>
<dbReference type="EMBL" id="GG663741">
    <property type="protein sequence ID" value="EEH55642.1"/>
    <property type="molecule type" value="Genomic_DNA"/>
</dbReference>
<reference evidence="7 8" key="1">
    <citation type="journal article" date="2009" name="Science">
        <title>Green evolution and dynamic adaptations revealed by genomes of the marine picoeukaryotes Micromonas.</title>
        <authorList>
            <person name="Worden A.Z."/>
            <person name="Lee J.H."/>
            <person name="Mock T."/>
            <person name="Rouze P."/>
            <person name="Simmons M.P."/>
            <person name="Aerts A.L."/>
            <person name="Allen A.E."/>
            <person name="Cuvelier M.L."/>
            <person name="Derelle E."/>
            <person name="Everett M.V."/>
            <person name="Foulon E."/>
            <person name="Grimwood J."/>
            <person name="Gundlach H."/>
            <person name="Henrissat B."/>
            <person name="Napoli C."/>
            <person name="McDonald S.M."/>
            <person name="Parker M.S."/>
            <person name="Rombauts S."/>
            <person name="Salamov A."/>
            <person name="Von Dassow P."/>
            <person name="Badger J.H."/>
            <person name="Coutinho P.M."/>
            <person name="Demir E."/>
            <person name="Dubchak I."/>
            <person name="Gentemann C."/>
            <person name="Eikrem W."/>
            <person name="Gready J.E."/>
            <person name="John U."/>
            <person name="Lanier W."/>
            <person name="Lindquist E.A."/>
            <person name="Lucas S."/>
            <person name="Mayer K.F."/>
            <person name="Moreau H."/>
            <person name="Not F."/>
            <person name="Otillar R."/>
            <person name="Panaud O."/>
            <person name="Pangilinan J."/>
            <person name="Paulsen I."/>
            <person name="Piegu B."/>
            <person name="Poliakov A."/>
            <person name="Robbens S."/>
            <person name="Schmutz J."/>
            <person name="Toulza E."/>
            <person name="Wyss T."/>
            <person name="Zelensky A."/>
            <person name="Zhou K."/>
            <person name="Armbrust E.V."/>
            <person name="Bhattacharya D."/>
            <person name="Goodenough U.W."/>
            <person name="Van de Peer Y."/>
            <person name="Grigoriev I.V."/>
        </authorList>
    </citation>
    <scope>NUCLEOTIDE SEQUENCE [LARGE SCALE GENOMIC DNA]</scope>
    <source>
        <strain evidence="7 8">CCMP1545</strain>
    </source>
</reference>
<feature type="transmembrane region" description="Helical" evidence="6">
    <location>
        <begin position="292"/>
        <end position="313"/>
    </location>
</feature>
<dbReference type="GO" id="GO:0009234">
    <property type="term" value="P:menaquinone biosynthetic process"/>
    <property type="evidence" value="ECO:0007669"/>
    <property type="project" value="TreeGrafter"/>
</dbReference>
<feature type="transmembrane region" description="Helical" evidence="6">
    <location>
        <begin position="262"/>
        <end position="280"/>
    </location>
</feature>
<feature type="transmembrane region" description="Helical" evidence="6">
    <location>
        <begin position="38"/>
        <end position="56"/>
    </location>
</feature>
<evidence type="ECO:0000313" key="8">
    <source>
        <dbReference type="Proteomes" id="UP000001876"/>
    </source>
</evidence>
<evidence type="ECO:0000256" key="5">
    <source>
        <dbReference type="ARBA" id="ARBA00023136"/>
    </source>
</evidence>
<keyword evidence="4 6" id="KW-1133">Transmembrane helix</keyword>
<keyword evidence="8" id="KW-1185">Reference proteome</keyword>
<feature type="transmembrane region" description="Helical" evidence="6">
    <location>
        <begin position="152"/>
        <end position="175"/>
    </location>
</feature>
<dbReference type="InterPro" id="IPR000537">
    <property type="entry name" value="UbiA_prenyltransferase"/>
</dbReference>
<evidence type="ECO:0000256" key="3">
    <source>
        <dbReference type="ARBA" id="ARBA00022692"/>
    </source>
</evidence>
<feature type="non-terminal residue" evidence="7">
    <location>
        <position position="1"/>
    </location>
</feature>
<dbReference type="STRING" id="564608.C1MWU4"/>
<evidence type="ECO:0000256" key="2">
    <source>
        <dbReference type="ARBA" id="ARBA00022679"/>
    </source>
</evidence>
<accession>C1MWU4</accession>
<protein>
    <submittedName>
        <fullName evidence="7">Predicted protein</fullName>
    </submittedName>
</protein>